<dbReference type="eggNOG" id="ENOG502RVVM">
    <property type="taxonomic scope" value="Eukaryota"/>
</dbReference>
<dbReference type="HOGENOM" id="CLU_644793_0_0_1"/>
<dbReference type="AlphaFoldDB" id="K3WX92"/>
<accession>K3WX92</accession>
<evidence type="ECO:0000256" key="1">
    <source>
        <dbReference type="SAM" id="SignalP"/>
    </source>
</evidence>
<evidence type="ECO:0000313" key="2">
    <source>
        <dbReference type="EnsemblProtists" id="PYU1_T009590"/>
    </source>
</evidence>
<reference evidence="2" key="3">
    <citation type="submission" date="2015-02" db="UniProtKB">
        <authorList>
            <consortium name="EnsemblProtists"/>
        </authorList>
    </citation>
    <scope>IDENTIFICATION</scope>
    <source>
        <strain evidence="2">DAOM BR144</strain>
    </source>
</reference>
<proteinExistence type="predicted"/>
<protein>
    <submittedName>
        <fullName evidence="2">Uncharacterized protein</fullName>
    </submittedName>
</protein>
<evidence type="ECO:0000313" key="3">
    <source>
        <dbReference type="Proteomes" id="UP000019132"/>
    </source>
</evidence>
<dbReference type="VEuPathDB" id="FungiDB:PYU1_G009572"/>
<organism evidence="2 3">
    <name type="scientific">Globisporangium ultimum (strain ATCC 200006 / CBS 805.95 / DAOM BR144)</name>
    <name type="common">Pythium ultimum</name>
    <dbReference type="NCBI Taxonomy" id="431595"/>
    <lineage>
        <taxon>Eukaryota</taxon>
        <taxon>Sar</taxon>
        <taxon>Stramenopiles</taxon>
        <taxon>Oomycota</taxon>
        <taxon>Peronosporomycetes</taxon>
        <taxon>Pythiales</taxon>
        <taxon>Pythiaceae</taxon>
        <taxon>Globisporangium</taxon>
    </lineage>
</organism>
<reference evidence="3" key="1">
    <citation type="journal article" date="2010" name="Genome Biol.">
        <title>Genome sequence of the necrotrophic plant pathogen Pythium ultimum reveals original pathogenicity mechanisms and effector repertoire.</title>
        <authorList>
            <person name="Levesque C.A."/>
            <person name="Brouwer H."/>
            <person name="Cano L."/>
            <person name="Hamilton J.P."/>
            <person name="Holt C."/>
            <person name="Huitema E."/>
            <person name="Raffaele S."/>
            <person name="Robideau G.P."/>
            <person name="Thines M."/>
            <person name="Win J."/>
            <person name="Zerillo M.M."/>
            <person name="Beakes G.W."/>
            <person name="Boore J.L."/>
            <person name="Busam D."/>
            <person name="Dumas B."/>
            <person name="Ferriera S."/>
            <person name="Fuerstenberg S.I."/>
            <person name="Gachon C.M."/>
            <person name="Gaulin E."/>
            <person name="Govers F."/>
            <person name="Grenville-Briggs L."/>
            <person name="Horner N."/>
            <person name="Hostetler J."/>
            <person name="Jiang R.H."/>
            <person name="Johnson J."/>
            <person name="Krajaejun T."/>
            <person name="Lin H."/>
            <person name="Meijer H.J."/>
            <person name="Moore B."/>
            <person name="Morris P."/>
            <person name="Phuntmart V."/>
            <person name="Puiu D."/>
            <person name="Shetty J."/>
            <person name="Stajich J.E."/>
            <person name="Tripathy S."/>
            <person name="Wawra S."/>
            <person name="van West P."/>
            <person name="Whitty B.R."/>
            <person name="Coutinho P.M."/>
            <person name="Henrissat B."/>
            <person name="Martin F."/>
            <person name="Thomas P.D."/>
            <person name="Tyler B.M."/>
            <person name="De Vries R.P."/>
            <person name="Kamoun S."/>
            <person name="Yandell M."/>
            <person name="Tisserat N."/>
            <person name="Buell C.R."/>
        </authorList>
    </citation>
    <scope>NUCLEOTIDE SEQUENCE</scope>
    <source>
        <strain evidence="3">DAOM:BR144</strain>
    </source>
</reference>
<dbReference type="EnsemblProtists" id="PYU1_T009590">
    <property type="protein sequence ID" value="PYU1_T009590"/>
    <property type="gene ID" value="PYU1_G009572"/>
</dbReference>
<dbReference type="OMA" id="CFHIANG"/>
<keyword evidence="1" id="KW-0732">Signal</keyword>
<reference evidence="3" key="2">
    <citation type="submission" date="2010-04" db="EMBL/GenBank/DDBJ databases">
        <authorList>
            <person name="Buell R."/>
            <person name="Hamilton J."/>
            <person name="Hostetler J."/>
        </authorList>
    </citation>
    <scope>NUCLEOTIDE SEQUENCE [LARGE SCALE GENOMIC DNA]</scope>
    <source>
        <strain evidence="3">DAOM:BR144</strain>
    </source>
</reference>
<keyword evidence="3" id="KW-1185">Reference proteome</keyword>
<dbReference type="InParanoid" id="K3WX92"/>
<name>K3WX92_GLOUD</name>
<feature type="signal peptide" evidence="1">
    <location>
        <begin position="1"/>
        <end position="21"/>
    </location>
</feature>
<dbReference type="Proteomes" id="UP000019132">
    <property type="component" value="Unassembled WGS sequence"/>
</dbReference>
<feature type="chain" id="PRO_5003868150" evidence="1">
    <location>
        <begin position="22"/>
        <end position="439"/>
    </location>
</feature>
<sequence>MGVFTLLVTAACAFGATTSAAATVNSTKTCTTLADKNAPLYTALSLLNMGGSGDNGMAVDSMLAPVDAALPWLSKCVGSGDILAIGMTALSDPSLSKCLNLVSSLESSASGDGKDEGLGSVASLSLNGNIFGSSLCPLLSSTLMPCLDTIYTKTLPALIISGGSCCDDMQAKMEEFLGTEWEEVLKSLTRRTGDVVCAVKSYRNASSGATTNETCVDAWIKALGSGPFMDDIFKMAQTPNDQACAAMEGETFTTTSGEQYQLFKNQTPIDSCFAPMNLLLTDMSKLPMIAAMNMTDMFADGKCLKGQSVIDWAKDPNGSVLQLANSVDGMIKNTMPNLVSNATSSNTSAGDITAEVDSGITELEEELAGVCLHLPNSVASCKYKSSIQFAFFTDASQQFASNDNAETPKASASTASASTFSVQSTIVAFALAFVGIYEA</sequence>
<dbReference type="EMBL" id="GL376615">
    <property type="status" value="NOT_ANNOTATED_CDS"/>
    <property type="molecule type" value="Genomic_DNA"/>
</dbReference>